<evidence type="ECO:0000256" key="2">
    <source>
        <dbReference type="SAM" id="SignalP"/>
    </source>
</evidence>
<dbReference type="Pfam" id="PF13531">
    <property type="entry name" value="SBP_bac_11"/>
    <property type="match status" value="1"/>
</dbReference>
<dbReference type="AlphaFoldDB" id="A0A7C2E3S1"/>
<dbReference type="Gene3D" id="3.40.190.10">
    <property type="entry name" value="Periplasmic binding protein-like II"/>
    <property type="match status" value="2"/>
</dbReference>
<dbReference type="CDD" id="cd13540">
    <property type="entry name" value="PBP2_ModA_WtpA"/>
    <property type="match status" value="1"/>
</dbReference>
<protein>
    <submittedName>
        <fullName evidence="3">Tungstate ABC transporter substrate-binding protein WtpA</fullName>
    </submittedName>
</protein>
<keyword evidence="2" id="KW-0732">Signal</keyword>
<reference evidence="3" key="1">
    <citation type="journal article" date="2020" name="mSystems">
        <title>Genome- and Community-Level Interaction Insights into Carbon Utilization and Element Cycling Functions of Hydrothermarchaeota in Hydrothermal Sediment.</title>
        <authorList>
            <person name="Zhou Z."/>
            <person name="Liu Y."/>
            <person name="Xu W."/>
            <person name="Pan J."/>
            <person name="Luo Z.H."/>
            <person name="Li M."/>
        </authorList>
    </citation>
    <scope>NUCLEOTIDE SEQUENCE [LARGE SCALE GENOMIC DNA]</scope>
    <source>
        <strain evidence="3">SpSt-300</strain>
    </source>
</reference>
<dbReference type="NCBIfam" id="NF003196">
    <property type="entry name" value="PRK04168.1"/>
    <property type="match status" value="1"/>
</dbReference>
<gene>
    <name evidence="3" type="primary">wtpA</name>
    <name evidence="3" type="ORF">ENQ34_05890</name>
</gene>
<dbReference type="PANTHER" id="PTHR30632:SF16">
    <property type="entry name" value="MOLYBDATE_TUNGSTATE-BINDING PROTEIN WTPA"/>
    <property type="match status" value="1"/>
</dbReference>
<dbReference type="GO" id="GO:0015689">
    <property type="term" value="P:molybdate ion transport"/>
    <property type="evidence" value="ECO:0007669"/>
    <property type="project" value="TreeGrafter"/>
</dbReference>
<name>A0A7C2E3S1_9THEO</name>
<evidence type="ECO:0000313" key="3">
    <source>
        <dbReference type="EMBL" id="HEL66191.1"/>
    </source>
</evidence>
<feature type="chain" id="PRO_5027797967" evidence="2">
    <location>
        <begin position="24"/>
        <end position="338"/>
    </location>
</feature>
<comment type="caution">
    <text evidence="3">The sequence shown here is derived from an EMBL/GenBank/DDBJ whole genome shotgun (WGS) entry which is preliminary data.</text>
</comment>
<dbReference type="EMBL" id="DSMU01000375">
    <property type="protein sequence ID" value="HEL66191.1"/>
    <property type="molecule type" value="Genomic_DNA"/>
</dbReference>
<dbReference type="PROSITE" id="PS51257">
    <property type="entry name" value="PROKAR_LIPOPROTEIN"/>
    <property type="match status" value="1"/>
</dbReference>
<evidence type="ECO:0000256" key="1">
    <source>
        <dbReference type="ARBA" id="ARBA00009438"/>
    </source>
</evidence>
<organism evidence="3">
    <name type="scientific">Ammonifex degensii</name>
    <dbReference type="NCBI Taxonomy" id="42838"/>
    <lineage>
        <taxon>Bacteria</taxon>
        <taxon>Bacillati</taxon>
        <taxon>Bacillota</taxon>
        <taxon>Clostridia</taxon>
        <taxon>Thermoanaerobacterales</taxon>
        <taxon>Thermoanaerobacteraceae</taxon>
        <taxon>Ammonifex</taxon>
    </lineage>
</organism>
<accession>A0A7C2E3S1</accession>
<dbReference type="InterPro" id="IPR050682">
    <property type="entry name" value="ModA/WtpA"/>
</dbReference>
<proteinExistence type="inferred from homology"/>
<comment type="similarity">
    <text evidence="1">Belongs to the bacterial solute-binding protein 1 family. WtpA subfamily.</text>
</comment>
<dbReference type="PANTHER" id="PTHR30632">
    <property type="entry name" value="MOLYBDATE-BINDING PERIPLASMIC PROTEIN"/>
    <property type="match status" value="1"/>
</dbReference>
<feature type="signal peptide" evidence="2">
    <location>
        <begin position="1"/>
        <end position="23"/>
    </location>
</feature>
<sequence>MRFWRRCLTILAGILLLALTAGCGGKNTGSTRQPATKPVPKETLKGKVVIFHAGSLTVPLDKMAKEFERLHPGVTIERGASGSRTAARKVTDLHRACDIMASADYTVIDELLRPNYTDHNILFARNELVIIYTPQSKYAGEINSKNWYKILLRPGVNYGRSDENADPCGYRTLMCWQLAAKYYRDPSLYEKLNRGCPPRNIRPKEVDLLALLQTGALDYTFEYRSVAEQHKLPYVALPPELNLSDIRYTGFYKNAVVRVKGKKPGETVTYVGKPIVYGAALLKNAPNRETAAAFLRFILDRNQGLRILKECGQPVLDPPLYKGTLPPELKGTALKPAA</sequence>
<dbReference type="SUPFAM" id="SSF53850">
    <property type="entry name" value="Periplasmic binding protein-like II"/>
    <property type="match status" value="1"/>
</dbReference>
<dbReference type="GO" id="GO:0030973">
    <property type="term" value="F:molybdate ion binding"/>
    <property type="evidence" value="ECO:0007669"/>
    <property type="project" value="TreeGrafter"/>
</dbReference>